<dbReference type="Pfam" id="PF14054">
    <property type="entry name" value="DUF4249"/>
    <property type="match status" value="1"/>
</dbReference>
<dbReference type="EMBL" id="FNOV01000008">
    <property type="protein sequence ID" value="SDY40564.1"/>
    <property type="molecule type" value="Genomic_DNA"/>
</dbReference>
<dbReference type="AlphaFoldDB" id="A0A1H3JMT4"/>
<reference evidence="2" key="1">
    <citation type="submission" date="2016-10" db="EMBL/GenBank/DDBJ databases">
        <authorList>
            <person name="Varghese N."/>
            <person name="Submissions S."/>
        </authorList>
    </citation>
    <scope>NUCLEOTIDE SEQUENCE [LARGE SCALE GENOMIC DNA]</scope>
    <source>
        <strain evidence="2">CGMCC 1.8975</strain>
    </source>
</reference>
<evidence type="ECO:0000313" key="1">
    <source>
        <dbReference type="EMBL" id="SDY40564.1"/>
    </source>
</evidence>
<evidence type="ECO:0000313" key="2">
    <source>
        <dbReference type="Proteomes" id="UP000199249"/>
    </source>
</evidence>
<proteinExistence type="predicted"/>
<evidence type="ECO:0008006" key="3">
    <source>
        <dbReference type="Google" id="ProtNLM"/>
    </source>
</evidence>
<keyword evidence="2" id="KW-1185">Reference proteome</keyword>
<accession>A0A1H3JMT4</accession>
<sequence length="402" mass="44370">MAALSIFRPGLLASRLLLLLLLAGSAGCVEPYAPEVIDAPTSFLVIDGFINADGPTSIRLSRTASLDAKATPPPEAKARLQVEDEALGVVFGLTETAPGVYVAPATRLNPAHRYRLRIATSKGQEYASAYLPVKLTPPIDAVRWKPQGNSVNILVSTHDDTRASEYYRWEYVETWEIRSPYQPNIEYYNRAVSSIRVPYPGVCWSTEQSNRIVLTKTTSLGQDVVSDFRIQGVGAQNPQLYSRYSILVRQQSLTKEEYTYWEQLRKNTESIGSLFDPQPSQVTGNVRGLTDPNAMVLGFVGTHSVTEQRLFIDYKELPTEWRRQSGYEACLPPDTVFIVPRPPAFSPVEPQLAIDIAFGGQALLPISSIPGNGPGSIIGYTAKARDCIDCRTRGTAVKPSFW</sequence>
<dbReference type="RefSeq" id="WP_092740845.1">
    <property type="nucleotide sequence ID" value="NZ_FNOV01000008.1"/>
</dbReference>
<dbReference type="OrthoDB" id="1062680at2"/>
<dbReference type="Proteomes" id="UP000199249">
    <property type="component" value="Unassembled WGS sequence"/>
</dbReference>
<dbReference type="STRING" id="651662.SAMN04488069_108127"/>
<dbReference type="InterPro" id="IPR025345">
    <property type="entry name" value="DUF4249"/>
</dbReference>
<protein>
    <recommendedName>
        <fullName evidence="3">DUF4249 domain-containing protein</fullName>
    </recommendedName>
</protein>
<organism evidence="1 2">
    <name type="scientific">Hymenobacter psychrophilus</name>
    <dbReference type="NCBI Taxonomy" id="651662"/>
    <lineage>
        <taxon>Bacteria</taxon>
        <taxon>Pseudomonadati</taxon>
        <taxon>Bacteroidota</taxon>
        <taxon>Cytophagia</taxon>
        <taxon>Cytophagales</taxon>
        <taxon>Hymenobacteraceae</taxon>
        <taxon>Hymenobacter</taxon>
    </lineage>
</organism>
<name>A0A1H3JMT4_9BACT</name>
<gene>
    <name evidence="1" type="ORF">SAMN04488069_108127</name>
</gene>